<comment type="caution">
    <text evidence="1">The sequence shown here is derived from an EMBL/GenBank/DDBJ whole genome shotgun (WGS) entry which is preliminary data.</text>
</comment>
<dbReference type="Proteomes" id="UP001320706">
    <property type="component" value="Unassembled WGS sequence"/>
</dbReference>
<sequence length="598" mass="65793">MSIAAIVALKMGYGTADHDYIPIGGEKERPRSSIWQRWRNTFVVAVVVTALFAWTLPGRGLLGGLHRDEHHHHDTAPSAETQCAQVDPLSPNKTSTKLQEMELFLSSETFRNGSIERLSGAVQIPTMSYDDLGKIGEDKRWDVFFKFEEYLQKTYPLVHKHLKKELVNTHGLVYTWQGSDEALKPTLLMAHQDTVPVPENTIEAWTHPPWSGFYDGKYIWGRGASDCKNQLTAILEAVELLLAADYSPKRTVVLSFGFDEESSGMEGAGHLAPFLLSRYGNDSIAAIVDEGMGMDDAWGTTYAAPAVAEKGYTDVTITVRMPGGHSSVPPAHTSIGVLSEFIALIEAHTYPTHLDDANPYLGQLQCGAEHSPEFPKKLRKLLSTRHQGAPSKKHGDMLAEEAAKESAFTRYLMQTSLAVDIISGGVKVNALPERVVAVVNHRVNIGEHPADVHAKLSALAAQIAKKYNLTVHAFDGVEAAQSIMLSHGPNDLEPAPVTPTVLRKEGRLTPWAVVAGTTRALYGEDMLVTPGLMTGNTDTRYYWGLSRHIFRFGPGWEEGADKLMGIHTVDERIGVQAHVNAVKWFAGFVRNMDEEDVV</sequence>
<organism evidence="1 2">
    <name type="scientific">Zalaria obscura</name>
    <dbReference type="NCBI Taxonomy" id="2024903"/>
    <lineage>
        <taxon>Eukaryota</taxon>
        <taxon>Fungi</taxon>
        <taxon>Dikarya</taxon>
        <taxon>Ascomycota</taxon>
        <taxon>Pezizomycotina</taxon>
        <taxon>Dothideomycetes</taxon>
        <taxon>Dothideomycetidae</taxon>
        <taxon>Dothideales</taxon>
        <taxon>Zalariaceae</taxon>
        <taxon>Zalaria</taxon>
    </lineage>
</organism>
<name>A0ACC3S9B2_9PEZI</name>
<protein>
    <submittedName>
        <fullName evidence="1">Uncharacterized protein</fullName>
    </submittedName>
</protein>
<evidence type="ECO:0000313" key="2">
    <source>
        <dbReference type="Proteomes" id="UP001320706"/>
    </source>
</evidence>
<keyword evidence="2" id="KW-1185">Reference proteome</keyword>
<accession>A0ACC3S9B2</accession>
<gene>
    <name evidence="1" type="ORF">M8818_005262</name>
</gene>
<proteinExistence type="predicted"/>
<reference evidence="1" key="1">
    <citation type="submission" date="2024-02" db="EMBL/GenBank/DDBJ databases">
        <title>Metagenome Assembled Genome of Zalaria obscura JY119.</title>
        <authorList>
            <person name="Vighnesh L."/>
            <person name="Jagadeeshwari U."/>
            <person name="Venkata Ramana C."/>
            <person name="Sasikala C."/>
        </authorList>
    </citation>
    <scope>NUCLEOTIDE SEQUENCE</scope>
    <source>
        <strain evidence="1">JY119</strain>
    </source>
</reference>
<dbReference type="EMBL" id="JAMKPW020000030">
    <property type="protein sequence ID" value="KAK8203371.1"/>
    <property type="molecule type" value="Genomic_DNA"/>
</dbReference>
<evidence type="ECO:0000313" key="1">
    <source>
        <dbReference type="EMBL" id="KAK8203371.1"/>
    </source>
</evidence>